<dbReference type="GeneID" id="5488540"/>
<evidence type="ECO:0000313" key="1">
    <source>
        <dbReference type="EMBL" id="EDO03977.1"/>
    </source>
</evidence>
<dbReference type="EMBL" id="CH476628">
    <property type="protein sequence ID" value="EDO03977.1"/>
    <property type="molecule type" value="Genomic_DNA"/>
</dbReference>
<dbReference type="RefSeq" id="XP_001592219.1">
    <property type="nucleotide sequence ID" value="XM_001592169.1"/>
</dbReference>
<organism evidence="1 2">
    <name type="scientific">Sclerotinia sclerotiorum (strain ATCC 18683 / 1980 / Ss-1)</name>
    <name type="common">White mold</name>
    <name type="synonym">Whetzelinia sclerotiorum</name>
    <dbReference type="NCBI Taxonomy" id="665079"/>
    <lineage>
        <taxon>Eukaryota</taxon>
        <taxon>Fungi</taxon>
        <taxon>Dikarya</taxon>
        <taxon>Ascomycota</taxon>
        <taxon>Pezizomycotina</taxon>
        <taxon>Leotiomycetes</taxon>
        <taxon>Helotiales</taxon>
        <taxon>Sclerotiniaceae</taxon>
        <taxon>Sclerotinia</taxon>
    </lineage>
</organism>
<accession>A7EMB1</accession>
<dbReference type="Proteomes" id="UP000001312">
    <property type="component" value="Unassembled WGS sequence"/>
</dbReference>
<name>A7EMB1_SCLS1</name>
<gene>
    <name evidence="1" type="ORF">SS1G_06459</name>
</gene>
<keyword evidence="2" id="KW-1185">Reference proteome</keyword>
<dbReference type="InParanoid" id="A7EMB1"/>
<reference evidence="2" key="1">
    <citation type="journal article" date="2011" name="PLoS Genet.">
        <title>Genomic analysis of the necrotrophic fungal pathogens Sclerotinia sclerotiorum and Botrytis cinerea.</title>
        <authorList>
            <person name="Amselem J."/>
            <person name="Cuomo C.A."/>
            <person name="van Kan J.A."/>
            <person name="Viaud M."/>
            <person name="Benito E.P."/>
            <person name="Couloux A."/>
            <person name="Coutinho P.M."/>
            <person name="de Vries R.P."/>
            <person name="Dyer P.S."/>
            <person name="Fillinger S."/>
            <person name="Fournier E."/>
            <person name="Gout L."/>
            <person name="Hahn M."/>
            <person name="Kohn L."/>
            <person name="Lapalu N."/>
            <person name="Plummer K.M."/>
            <person name="Pradier J.M."/>
            <person name="Quevillon E."/>
            <person name="Sharon A."/>
            <person name="Simon A."/>
            <person name="ten Have A."/>
            <person name="Tudzynski B."/>
            <person name="Tudzynski P."/>
            <person name="Wincker P."/>
            <person name="Andrew M."/>
            <person name="Anthouard V."/>
            <person name="Beever R.E."/>
            <person name="Beffa R."/>
            <person name="Benoit I."/>
            <person name="Bouzid O."/>
            <person name="Brault B."/>
            <person name="Chen Z."/>
            <person name="Choquer M."/>
            <person name="Collemare J."/>
            <person name="Cotton P."/>
            <person name="Danchin E.G."/>
            <person name="Da Silva C."/>
            <person name="Gautier A."/>
            <person name="Giraud C."/>
            <person name="Giraud T."/>
            <person name="Gonzalez C."/>
            <person name="Grossetete S."/>
            <person name="Guldener U."/>
            <person name="Henrissat B."/>
            <person name="Howlett B.J."/>
            <person name="Kodira C."/>
            <person name="Kretschmer M."/>
            <person name="Lappartient A."/>
            <person name="Leroch M."/>
            <person name="Levis C."/>
            <person name="Mauceli E."/>
            <person name="Neuveglise C."/>
            <person name="Oeser B."/>
            <person name="Pearson M."/>
            <person name="Poulain J."/>
            <person name="Poussereau N."/>
            <person name="Quesneville H."/>
            <person name="Rascle C."/>
            <person name="Schumacher J."/>
            <person name="Segurens B."/>
            <person name="Sexton A."/>
            <person name="Silva E."/>
            <person name="Sirven C."/>
            <person name="Soanes D.M."/>
            <person name="Talbot N.J."/>
            <person name="Templeton M."/>
            <person name="Yandava C."/>
            <person name="Yarden O."/>
            <person name="Zeng Q."/>
            <person name="Rollins J.A."/>
            <person name="Lebrun M.H."/>
            <person name="Dickman M."/>
        </authorList>
    </citation>
    <scope>NUCLEOTIDE SEQUENCE [LARGE SCALE GENOMIC DNA]</scope>
    <source>
        <strain evidence="2">ATCC 18683 / 1980 / Ss-1</strain>
    </source>
</reference>
<dbReference type="KEGG" id="ssl:SS1G_06459"/>
<sequence>MRHMQAVYSVYLIFYDGAEDEASEMVRSWIDHQPINIFDYKCIDAASLGCGCYGKTSERIP</sequence>
<dbReference type="AlphaFoldDB" id="A7EMB1"/>
<proteinExistence type="predicted"/>
<protein>
    <submittedName>
        <fullName evidence="1">Uncharacterized protein</fullName>
    </submittedName>
</protein>
<evidence type="ECO:0000313" key="2">
    <source>
        <dbReference type="Proteomes" id="UP000001312"/>
    </source>
</evidence>